<organism evidence="3 4">
    <name type="scientific">Arthrobotrys musiformis</name>
    <dbReference type="NCBI Taxonomy" id="47236"/>
    <lineage>
        <taxon>Eukaryota</taxon>
        <taxon>Fungi</taxon>
        <taxon>Dikarya</taxon>
        <taxon>Ascomycota</taxon>
        <taxon>Pezizomycotina</taxon>
        <taxon>Orbiliomycetes</taxon>
        <taxon>Orbiliales</taxon>
        <taxon>Orbiliaceae</taxon>
        <taxon>Arthrobotrys</taxon>
    </lineage>
</organism>
<keyword evidence="4" id="KW-1185">Reference proteome</keyword>
<protein>
    <recommendedName>
        <fullName evidence="5">GPI anchored protein</fullName>
    </recommendedName>
</protein>
<keyword evidence="1" id="KW-1133">Transmembrane helix</keyword>
<dbReference type="PANTHER" id="PTHR39599:SF1">
    <property type="entry name" value="GPI-ANCHORED PROTEIN (EUROFUNG)"/>
    <property type="match status" value="1"/>
</dbReference>
<feature type="transmembrane region" description="Helical" evidence="1">
    <location>
        <begin position="478"/>
        <end position="495"/>
    </location>
</feature>
<evidence type="ECO:0000256" key="1">
    <source>
        <dbReference type="SAM" id="Phobius"/>
    </source>
</evidence>
<keyword evidence="2" id="KW-0732">Signal</keyword>
<comment type="caution">
    <text evidence="3">The sequence shown here is derived from an EMBL/GenBank/DDBJ whole genome shotgun (WGS) entry which is preliminary data.</text>
</comment>
<evidence type="ECO:0000256" key="2">
    <source>
        <dbReference type="SAM" id="SignalP"/>
    </source>
</evidence>
<dbReference type="AlphaFoldDB" id="A0AAV9WKL6"/>
<dbReference type="PANTHER" id="PTHR39599">
    <property type="entry name" value="GPI-ANCHORED PROTEIN (EUROFUNG)-RELATED-RELATED"/>
    <property type="match status" value="1"/>
</dbReference>
<keyword evidence="1" id="KW-0472">Membrane</keyword>
<gene>
    <name evidence="3" type="ORF">TWF481_004799</name>
</gene>
<feature type="chain" id="PRO_5043821759" description="GPI anchored protein" evidence="2">
    <location>
        <begin position="27"/>
        <end position="498"/>
    </location>
</feature>
<dbReference type="Proteomes" id="UP001370758">
    <property type="component" value="Unassembled WGS sequence"/>
</dbReference>
<evidence type="ECO:0000313" key="4">
    <source>
        <dbReference type="Proteomes" id="UP001370758"/>
    </source>
</evidence>
<keyword evidence="1" id="KW-0812">Transmembrane</keyword>
<sequence>MTARMSTCAVLLLLFLITGLNIFVDATTVHDRPKYTLRLPATAKYYPKDIEELVRQYEKYDSQDHVVRRLNKPVMKLLAHANADEGEKYYDFDSFISYSGIYPSAGEEGNLEPGKLYLPVNPHVSHGHGDRSDDEGWSIWFKYPSTFRKRQVQTEASCPPGNSPCTNIQKPGYCCPGGTSCVNIQDTGFGSVGCCPNNQPCGDTLDSCAPGYSKCPSGSGGGCCLPGYICSPQGCLINTSNIPPPSTVTWVSTTTIGLDICQTGYYPCPASLNYGCCQVGYHCALYVCPYNTGPGTPGTEYVAPTFVVGTSVVVNPGDTITYGPGFSTIDISTIIAATATRNNTQDAAKITNAPGNILSLNNCPNGWITCGAEVGGGCCRYGRVCGVGYCPVPTGNGGSEGTSGVVTVTTNNGCPGGWLQCPAEVQGGCCPSGYGCGVYNCPATTTQDGVAVIVTTVAAAQKLSPVARNRGARARGNMWSLGLTMTWAFGYVILARMI</sequence>
<feature type="signal peptide" evidence="2">
    <location>
        <begin position="1"/>
        <end position="26"/>
    </location>
</feature>
<accession>A0AAV9WKL6</accession>
<proteinExistence type="predicted"/>
<evidence type="ECO:0008006" key="5">
    <source>
        <dbReference type="Google" id="ProtNLM"/>
    </source>
</evidence>
<evidence type="ECO:0000313" key="3">
    <source>
        <dbReference type="EMBL" id="KAK6510087.1"/>
    </source>
</evidence>
<dbReference type="EMBL" id="JAVHJL010000002">
    <property type="protein sequence ID" value="KAK6510087.1"/>
    <property type="molecule type" value="Genomic_DNA"/>
</dbReference>
<reference evidence="3 4" key="1">
    <citation type="submission" date="2023-08" db="EMBL/GenBank/DDBJ databases">
        <authorList>
            <person name="Palmer J.M."/>
        </authorList>
    </citation>
    <scope>NUCLEOTIDE SEQUENCE [LARGE SCALE GENOMIC DNA]</scope>
    <source>
        <strain evidence="3 4">TWF481</strain>
    </source>
</reference>
<name>A0AAV9WKL6_9PEZI</name>